<dbReference type="AlphaFoldDB" id="I1J2M1"/>
<dbReference type="RefSeq" id="XP_003580692.1">
    <property type="nucleotide sequence ID" value="XM_003580644.4"/>
</dbReference>
<keyword evidence="1" id="KW-0472">Membrane</keyword>
<dbReference type="HOGENOM" id="CLU_173627_0_0_1"/>
<dbReference type="EnsemblPlants" id="KQJ84980">
    <property type="protein sequence ID" value="KQJ84980"/>
    <property type="gene ID" value="BRADI_5g24070v3"/>
</dbReference>
<keyword evidence="1" id="KW-1133">Transmembrane helix</keyword>
<dbReference type="OMA" id="ELVAHTM"/>
<dbReference type="GeneID" id="100834277"/>
<dbReference type="EMBL" id="CM000884">
    <property type="protein sequence ID" value="KQJ84980.1"/>
    <property type="molecule type" value="Genomic_DNA"/>
</dbReference>
<evidence type="ECO:0000313" key="2">
    <source>
        <dbReference type="EMBL" id="KQJ84980.1"/>
    </source>
</evidence>
<dbReference type="eggNOG" id="ENOG502R3SI">
    <property type="taxonomic scope" value="Eukaryota"/>
</dbReference>
<evidence type="ECO:0000256" key="1">
    <source>
        <dbReference type="SAM" id="Phobius"/>
    </source>
</evidence>
<evidence type="ECO:0000313" key="3">
    <source>
        <dbReference type="EnsemblPlants" id="KQJ84980"/>
    </source>
</evidence>
<dbReference type="KEGG" id="bdi:100834277"/>
<name>I1J2M1_BRADI</name>
<keyword evidence="1" id="KW-0812">Transmembrane</keyword>
<reference evidence="2" key="2">
    <citation type="submission" date="2017-06" db="EMBL/GenBank/DDBJ databases">
        <title>WGS assembly of Brachypodium distachyon.</title>
        <authorList>
            <consortium name="The International Brachypodium Initiative"/>
            <person name="Lucas S."/>
            <person name="Harmon-Smith M."/>
            <person name="Lail K."/>
            <person name="Tice H."/>
            <person name="Grimwood J."/>
            <person name="Bruce D."/>
            <person name="Barry K."/>
            <person name="Shu S."/>
            <person name="Lindquist E."/>
            <person name="Wang M."/>
            <person name="Pitluck S."/>
            <person name="Vogel J.P."/>
            <person name="Garvin D.F."/>
            <person name="Mockler T.C."/>
            <person name="Schmutz J."/>
            <person name="Rokhsar D."/>
            <person name="Bevan M.W."/>
        </authorList>
    </citation>
    <scope>NUCLEOTIDE SEQUENCE</scope>
    <source>
        <strain evidence="2">Bd21</strain>
    </source>
</reference>
<dbReference type="RefSeq" id="XP_014751109.1">
    <property type="nucleotide sequence ID" value="XM_014895623.2"/>
</dbReference>
<reference evidence="3" key="3">
    <citation type="submission" date="2018-08" db="UniProtKB">
        <authorList>
            <consortium name="EnsemblPlants"/>
        </authorList>
    </citation>
    <scope>IDENTIFICATION</scope>
    <source>
        <strain evidence="3">cv. Bd21</strain>
    </source>
</reference>
<dbReference type="OrthoDB" id="658672at2759"/>
<protein>
    <submittedName>
        <fullName evidence="2 3">Uncharacterized protein</fullName>
    </submittedName>
</protein>
<reference evidence="2 3" key="1">
    <citation type="journal article" date="2010" name="Nature">
        <title>Genome sequencing and analysis of the model grass Brachypodium distachyon.</title>
        <authorList>
            <consortium name="International Brachypodium Initiative"/>
        </authorList>
    </citation>
    <scope>NUCLEOTIDE SEQUENCE [LARGE SCALE GENOMIC DNA]</scope>
    <source>
        <strain evidence="2 3">Bd21</strain>
    </source>
</reference>
<evidence type="ECO:0000313" key="4">
    <source>
        <dbReference type="Proteomes" id="UP000008810"/>
    </source>
</evidence>
<dbReference type="Gramene" id="KQJ84980">
    <property type="protein sequence ID" value="KQJ84980"/>
    <property type="gene ID" value="BRADI_5g24070v3"/>
</dbReference>
<accession>I1J2M1</accession>
<dbReference type="Proteomes" id="UP000008810">
    <property type="component" value="Chromosome 5"/>
</dbReference>
<sequence length="118" mass="13185">MKQRDHRPGRSERQLSMVVHVALLAVPAAAGIMHAFQFSILVWPFNLVLPLLRQLPRCCATLRAAGEYYDAELCAYLAGRSRRAQEQGSSAASLRRVQRRPAEELVAHAMVALIDISY</sequence>
<dbReference type="FunCoup" id="I1J2M1">
    <property type="interactions" value="817"/>
</dbReference>
<organism evidence="2">
    <name type="scientific">Brachypodium distachyon</name>
    <name type="common">Purple false brome</name>
    <name type="synonym">Trachynia distachya</name>
    <dbReference type="NCBI Taxonomy" id="15368"/>
    <lineage>
        <taxon>Eukaryota</taxon>
        <taxon>Viridiplantae</taxon>
        <taxon>Streptophyta</taxon>
        <taxon>Embryophyta</taxon>
        <taxon>Tracheophyta</taxon>
        <taxon>Spermatophyta</taxon>
        <taxon>Magnoliopsida</taxon>
        <taxon>Liliopsida</taxon>
        <taxon>Poales</taxon>
        <taxon>Poaceae</taxon>
        <taxon>BOP clade</taxon>
        <taxon>Pooideae</taxon>
        <taxon>Stipodae</taxon>
        <taxon>Brachypodieae</taxon>
        <taxon>Brachypodium</taxon>
    </lineage>
</organism>
<gene>
    <name evidence="3" type="primary">LOC100834277</name>
    <name evidence="2" type="ORF">BRADI_5g24070v3</name>
</gene>
<keyword evidence="4" id="KW-1185">Reference proteome</keyword>
<proteinExistence type="predicted"/>
<feature type="transmembrane region" description="Helical" evidence="1">
    <location>
        <begin position="21"/>
        <end position="45"/>
    </location>
</feature>